<protein>
    <submittedName>
        <fullName evidence="2">Gamma-carboxygeranoyl-CoA hydratase</fullName>
    </submittedName>
</protein>
<keyword evidence="3" id="KW-1185">Reference proteome</keyword>
<dbReference type="EMBL" id="PYMA01000004">
    <property type="protein sequence ID" value="PSW20302.1"/>
    <property type="molecule type" value="Genomic_DNA"/>
</dbReference>
<dbReference type="PANTHER" id="PTHR42964:SF1">
    <property type="entry name" value="POLYKETIDE BIOSYNTHESIS ENOYL-COA HYDRATASE PKSH-RELATED"/>
    <property type="match status" value="1"/>
</dbReference>
<dbReference type="Pfam" id="PF00378">
    <property type="entry name" value="ECH_1"/>
    <property type="match status" value="1"/>
</dbReference>
<dbReference type="InterPro" id="IPR014748">
    <property type="entry name" value="Enoyl-CoA_hydra_C"/>
</dbReference>
<dbReference type="InterPro" id="IPR029045">
    <property type="entry name" value="ClpP/crotonase-like_dom_sf"/>
</dbReference>
<organism evidence="2 3">
    <name type="scientific">Photobacterium sanctipauli</name>
    <dbReference type="NCBI Taxonomy" id="1342794"/>
    <lineage>
        <taxon>Bacteria</taxon>
        <taxon>Pseudomonadati</taxon>
        <taxon>Pseudomonadota</taxon>
        <taxon>Gammaproteobacteria</taxon>
        <taxon>Vibrionales</taxon>
        <taxon>Vibrionaceae</taxon>
        <taxon>Photobacterium</taxon>
    </lineage>
</organism>
<dbReference type="GO" id="GO:0008300">
    <property type="term" value="P:isoprenoid catabolic process"/>
    <property type="evidence" value="ECO:0007669"/>
    <property type="project" value="TreeGrafter"/>
</dbReference>
<dbReference type="AlphaFoldDB" id="A0A2T3NVN6"/>
<evidence type="ECO:0000256" key="1">
    <source>
        <dbReference type="ARBA" id="ARBA00005254"/>
    </source>
</evidence>
<comment type="caution">
    <text evidence="2">The sequence shown here is derived from an EMBL/GenBank/DDBJ whole genome shotgun (WGS) entry which is preliminary data.</text>
</comment>
<dbReference type="InterPro" id="IPR051683">
    <property type="entry name" value="Enoyl-CoA_Hydratase/Isomerase"/>
</dbReference>
<reference evidence="2 3" key="1">
    <citation type="submission" date="2018-01" db="EMBL/GenBank/DDBJ databases">
        <title>Whole genome sequencing of Histamine producing bacteria.</title>
        <authorList>
            <person name="Butler K."/>
        </authorList>
    </citation>
    <scope>NUCLEOTIDE SEQUENCE [LARGE SCALE GENOMIC DNA]</scope>
    <source>
        <strain evidence="2 3">DSM 100436</strain>
    </source>
</reference>
<dbReference type="Gene3D" id="3.90.226.10">
    <property type="entry name" value="2-enoyl-CoA Hydratase, Chain A, domain 1"/>
    <property type="match status" value="1"/>
</dbReference>
<dbReference type="Proteomes" id="UP000241771">
    <property type="component" value="Unassembled WGS sequence"/>
</dbReference>
<evidence type="ECO:0000313" key="3">
    <source>
        <dbReference type="Proteomes" id="UP000241771"/>
    </source>
</evidence>
<dbReference type="PANTHER" id="PTHR42964">
    <property type="entry name" value="ENOYL-COA HYDRATASE"/>
    <property type="match status" value="1"/>
</dbReference>
<dbReference type="RefSeq" id="WP_107271902.1">
    <property type="nucleotide sequence ID" value="NZ_PYMA01000004.1"/>
</dbReference>
<dbReference type="GO" id="GO:0003824">
    <property type="term" value="F:catalytic activity"/>
    <property type="evidence" value="ECO:0007669"/>
    <property type="project" value="UniProtKB-ARBA"/>
</dbReference>
<gene>
    <name evidence="2" type="ORF">C9I98_09640</name>
</gene>
<proteinExistence type="inferred from homology"/>
<name>A0A2T3NVN6_9GAMM</name>
<dbReference type="SUPFAM" id="SSF52096">
    <property type="entry name" value="ClpP/crotonase"/>
    <property type="match status" value="1"/>
</dbReference>
<comment type="similarity">
    <text evidence="1">Belongs to the enoyl-CoA hydratase/isomerase family.</text>
</comment>
<sequence>MTEKAQQNTSQKAQHNDDVVFELDKRGIATLTLNRPQKRNAFNAECISLLREHLAQLTNTPGIRGLVLKANGEFFSAGADLAWMQAMVNKSMDENIADAEQLAGLLRDLDTFPHPTIAIVQGSAFGGALGLICCCDIVIAQKGCEFSFSEVKLGLVPATIAPYAVRAIGQRQARRFMLTAEKFDSATAQQLGMVHVLTQDSVGLHEQHQRYIGLLLSNAPTATAITKQLCKDCDPLPERLYRYTSELIARVRTSPEGQEGLKAFLNKQKPSWIDHG</sequence>
<dbReference type="CDD" id="cd06558">
    <property type="entry name" value="crotonase-like"/>
    <property type="match status" value="1"/>
</dbReference>
<evidence type="ECO:0000313" key="2">
    <source>
        <dbReference type="EMBL" id="PSW20302.1"/>
    </source>
</evidence>
<accession>A0A2T3NVN6</accession>
<dbReference type="InterPro" id="IPR001753">
    <property type="entry name" value="Enoyl-CoA_hydra/iso"/>
</dbReference>
<dbReference type="Gene3D" id="1.10.12.10">
    <property type="entry name" value="Lyase 2-enoyl-coa Hydratase, Chain A, domain 2"/>
    <property type="match status" value="1"/>
</dbReference>